<dbReference type="AlphaFoldDB" id="U6GUV3"/>
<sequence>MALTDTLRAISIRLEQLTRMKKFAEYHPRAGIIHLGIPRYLNWVNDDELEEFTFSFAQCVSGLQGLGIRGMPPQNDSGPTVRDILVLRWKEHWDVPGLQAVIFSERGPVGGVTNVQN</sequence>
<dbReference type="EMBL" id="HG672314">
    <property type="protein sequence ID" value="CDI82359.1"/>
    <property type="molecule type" value="Genomic_DNA"/>
</dbReference>
<dbReference type="Proteomes" id="UP000018050">
    <property type="component" value="Unassembled WGS sequence"/>
</dbReference>
<accession>U6GUV3</accession>
<keyword evidence="2" id="KW-1185">Reference proteome</keyword>
<dbReference type="RefSeq" id="XP_013248215.1">
    <property type="nucleotide sequence ID" value="XM_013392761.1"/>
</dbReference>
<name>U6GUV3_EIMAC</name>
<gene>
    <name evidence="1" type="ORF">EAH_00027450</name>
</gene>
<proteinExistence type="predicted"/>
<reference evidence="1" key="1">
    <citation type="submission" date="2013-10" db="EMBL/GenBank/DDBJ databases">
        <title>Genomic analysis of the causative agents of coccidiosis in chickens.</title>
        <authorList>
            <person name="Reid A.J."/>
            <person name="Blake D."/>
            <person name="Billington K."/>
            <person name="Browne H."/>
            <person name="Dunn M."/>
            <person name="Hung S."/>
            <person name="Kawahara F."/>
            <person name="Miranda-Saavedra D."/>
            <person name="Mourier T."/>
            <person name="Nagra H."/>
            <person name="Otto T.D."/>
            <person name="Rawlings N."/>
            <person name="Sanchez A."/>
            <person name="Sanders M."/>
            <person name="Subramaniam C."/>
            <person name="Tay Y."/>
            <person name="Dear P."/>
            <person name="Doerig C."/>
            <person name="Gruber A."/>
            <person name="Parkinson J."/>
            <person name="Shirley M."/>
            <person name="Wan K.L."/>
            <person name="Berriman M."/>
            <person name="Tomley F."/>
            <person name="Pain A."/>
        </authorList>
    </citation>
    <scope>NUCLEOTIDE SEQUENCE [LARGE SCALE GENOMIC DNA]</scope>
    <source>
        <strain evidence="1">Houghton</strain>
    </source>
</reference>
<protein>
    <submittedName>
        <fullName evidence="1">Uncharacterized protein</fullName>
    </submittedName>
</protein>
<dbReference type="VEuPathDB" id="ToxoDB:EAH_00027450"/>
<organism evidence="1 2">
    <name type="scientific">Eimeria acervulina</name>
    <name type="common">Coccidian parasite</name>
    <dbReference type="NCBI Taxonomy" id="5801"/>
    <lineage>
        <taxon>Eukaryota</taxon>
        <taxon>Sar</taxon>
        <taxon>Alveolata</taxon>
        <taxon>Apicomplexa</taxon>
        <taxon>Conoidasida</taxon>
        <taxon>Coccidia</taxon>
        <taxon>Eucoccidiorida</taxon>
        <taxon>Eimeriorina</taxon>
        <taxon>Eimeriidae</taxon>
        <taxon>Eimeria</taxon>
    </lineage>
</organism>
<evidence type="ECO:0000313" key="1">
    <source>
        <dbReference type="EMBL" id="CDI82359.1"/>
    </source>
</evidence>
<evidence type="ECO:0000313" key="2">
    <source>
        <dbReference type="Proteomes" id="UP000018050"/>
    </source>
</evidence>
<reference evidence="1" key="2">
    <citation type="submission" date="2013-10" db="EMBL/GenBank/DDBJ databases">
        <authorList>
            <person name="Aslett M."/>
        </authorList>
    </citation>
    <scope>NUCLEOTIDE SEQUENCE [LARGE SCALE GENOMIC DNA]</scope>
    <source>
        <strain evidence="1">Houghton</strain>
    </source>
</reference>
<dbReference type="GeneID" id="25270815"/>